<accession>A0AAV4T577</accession>
<gene>
    <name evidence="1" type="ORF">CEXT_312141</name>
</gene>
<evidence type="ECO:0000313" key="2">
    <source>
        <dbReference type="Proteomes" id="UP001054945"/>
    </source>
</evidence>
<sequence>MPRSRMGLFWLEAYPLHFGGLTAATSANCGCLGRTIFEWRDLRSRGSRIIIAAVLCVVDSVNGGNFVIVLNGAIFIFNIDKAAIAEQQ</sequence>
<comment type="caution">
    <text evidence="1">The sequence shown here is derived from an EMBL/GenBank/DDBJ whole genome shotgun (WGS) entry which is preliminary data.</text>
</comment>
<proteinExistence type="predicted"/>
<name>A0AAV4T577_CAEEX</name>
<dbReference type="EMBL" id="BPLR01010394">
    <property type="protein sequence ID" value="GIY39048.1"/>
    <property type="molecule type" value="Genomic_DNA"/>
</dbReference>
<reference evidence="1 2" key="1">
    <citation type="submission" date="2021-06" db="EMBL/GenBank/DDBJ databases">
        <title>Caerostris extrusa draft genome.</title>
        <authorList>
            <person name="Kono N."/>
            <person name="Arakawa K."/>
        </authorList>
    </citation>
    <scope>NUCLEOTIDE SEQUENCE [LARGE SCALE GENOMIC DNA]</scope>
</reference>
<organism evidence="1 2">
    <name type="scientific">Caerostris extrusa</name>
    <name type="common">Bark spider</name>
    <name type="synonym">Caerostris bankana</name>
    <dbReference type="NCBI Taxonomy" id="172846"/>
    <lineage>
        <taxon>Eukaryota</taxon>
        <taxon>Metazoa</taxon>
        <taxon>Ecdysozoa</taxon>
        <taxon>Arthropoda</taxon>
        <taxon>Chelicerata</taxon>
        <taxon>Arachnida</taxon>
        <taxon>Araneae</taxon>
        <taxon>Araneomorphae</taxon>
        <taxon>Entelegynae</taxon>
        <taxon>Araneoidea</taxon>
        <taxon>Araneidae</taxon>
        <taxon>Caerostris</taxon>
    </lineage>
</organism>
<evidence type="ECO:0000313" key="1">
    <source>
        <dbReference type="EMBL" id="GIY39048.1"/>
    </source>
</evidence>
<dbReference type="Proteomes" id="UP001054945">
    <property type="component" value="Unassembled WGS sequence"/>
</dbReference>
<dbReference type="AlphaFoldDB" id="A0AAV4T577"/>
<keyword evidence="2" id="KW-1185">Reference proteome</keyword>
<protein>
    <submittedName>
        <fullName evidence="1">Uncharacterized protein</fullName>
    </submittedName>
</protein>